<dbReference type="Proteomes" id="UP000255091">
    <property type="component" value="Unassembled WGS sequence"/>
</dbReference>
<sequence length="48" mass="5482">MIEKVDMSIQTELSTIHQINEVAEVLGKKHKILLMVDWKDGREGCSDL</sequence>
<protein>
    <submittedName>
        <fullName evidence="1">Alanine racemase</fullName>
    </submittedName>
</protein>
<evidence type="ECO:0000313" key="1">
    <source>
        <dbReference type="EMBL" id="SUK58666.1"/>
    </source>
</evidence>
<accession>A0A380DYE4</accession>
<reference evidence="1 2" key="1">
    <citation type="submission" date="2018-06" db="EMBL/GenBank/DDBJ databases">
        <authorList>
            <consortium name="Pathogen Informatics"/>
            <person name="Doyle S."/>
        </authorList>
    </citation>
    <scope>NUCLEOTIDE SEQUENCE [LARGE SCALE GENOMIC DNA]</scope>
    <source>
        <strain evidence="1 2">NCTC6133</strain>
    </source>
</reference>
<name>A0A380DYE4_STAAU</name>
<proteinExistence type="predicted"/>
<gene>
    <name evidence="1" type="ORF">NCTC6133_02969</name>
</gene>
<dbReference type="EMBL" id="UHAP01000001">
    <property type="protein sequence ID" value="SUK58666.1"/>
    <property type="molecule type" value="Genomic_DNA"/>
</dbReference>
<organism evidence="1 2">
    <name type="scientific">Staphylococcus aureus</name>
    <dbReference type="NCBI Taxonomy" id="1280"/>
    <lineage>
        <taxon>Bacteria</taxon>
        <taxon>Bacillati</taxon>
        <taxon>Bacillota</taxon>
        <taxon>Bacilli</taxon>
        <taxon>Bacillales</taxon>
        <taxon>Staphylococcaceae</taxon>
        <taxon>Staphylococcus</taxon>
    </lineage>
</organism>
<dbReference type="AlphaFoldDB" id="A0A380DYE4"/>
<evidence type="ECO:0000313" key="2">
    <source>
        <dbReference type="Proteomes" id="UP000255091"/>
    </source>
</evidence>